<protein>
    <recommendedName>
        <fullName evidence="3">Reverse transcriptase domain-containing protein</fullName>
    </recommendedName>
</protein>
<dbReference type="Proteomes" id="UP000233556">
    <property type="component" value="Unassembled WGS sequence"/>
</dbReference>
<evidence type="ECO:0000313" key="2">
    <source>
        <dbReference type="Proteomes" id="UP000233556"/>
    </source>
</evidence>
<reference evidence="2" key="1">
    <citation type="submission" date="2017-11" db="EMBL/GenBank/DDBJ databases">
        <authorList>
            <person name="Lima N.C."/>
            <person name="Parody-Merino A.M."/>
            <person name="Battley P.F."/>
            <person name="Fidler A.E."/>
            <person name="Prosdocimi F."/>
        </authorList>
    </citation>
    <scope>NUCLEOTIDE SEQUENCE [LARGE SCALE GENOMIC DNA]</scope>
</reference>
<dbReference type="AlphaFoldDB" id="A0A2I0UDB9"/>
<evidence type="ECO:0000313" key="1">
    <source>
        <dbReference type="EMBL" id="PKU44047.1"/>
    </source>
</evidence>
<gene>
    <name evidence="1" type="ORF">llap_5645</name>
</gene>
<reference evidence="2" key="2">
    <citation type="submission" date="2017-12" db="EMBL/GenBank/DDBJ databases">
        <title>Genome sequence of the Bar-tailed Godwit (Limosa lapponica baueri).</title>
        <authorList>
            <person name="Lima N.C.B."/>
            <person name="Parody-Merino A.M."/>
            <person name="Battley P.F."/>
            <person name="Fidler A.E."/>
            <person name="Prosdocimi F."/>
        </authorList>
    </citation>
    <scope>NUCLEOTIDE SEQUENCE [LARGE SCALE GENOMIC DNA]</scope>
</reference>
<organism evidence="1 2">
    <name type="scientific">Limosa lapponica baueri</name>
    <dbReference type="NCBI Taxonomy" id="1758121"/>
    <lineage>
        <taxon>Eukaryota</taxon>
        <taxon>Metazoa</taxon>
        <taxon>Chordata</taxon>
        <taxon>Craniata</taxon>
        <taxon>Vertebrata</taxon>
        <taxon>Euteleostomi</taxon>
        <taxon>Archelosauria</taxon>
        <taxon>Archosauria</taxon>
        <taxon>Dinosauria</taxon>
        <taxon>Saurischia</taxon>
        <taxon>Theropoda</taxon>
        <taxon>Coelurosauria</taxon>
        <taxon>Aves</taxon>
        <taxon>Neognathae</taxon>
        <taxon>Neoaves</taxon>
        <taxon>Charadriiformes</taxon>
        <taxon>Scolopacidae</taxon>
        <taxon>Limosa</taxon>
    </lineage>
</organism>
<dbReference type="OrthoDB" id="416454at2759"/>
<proteinExistence type="predicted"/>
<dbReference type="EMBL" id="KZ505853">
    <property type="protein sequence ID" value="PKU44047.1"/>
    <property type="molecule type" value="Genomic_DNA"/>
</dbReference>
<sequence length="90" mass="10268">MPEDWKKANVTLTLMKGNEEDEESYRLINLISTPGKVMALILLETKYIKDKKVMGSSQHGFTKQKSRLTNLIASYNEKTSFTGSQRCPVR</sequence>
<evidence type="ECO:0008006" key="3">
    <source>
        <dbReference type="Google" id="ProtNLM"/>
    </source>
</evidence>
<accession>A0A2I0UDB9</accession>
<name>A0A2I0UDB9_LIMLA</name>
<keyword evidence="2" id="KW-1185">Reference proteome</keyword>